<dbReference type="HOGENOM" id="CLU_3404864_0_0_3"/>
<dbReference type="AlphaFoldDB" id="A2C3E9"/>
<proteinExistence type="predicted"/>
<gene>
    <name evidence="1" type="ordered locus">NATL1_14511</name>
</gene>
<organism evidence="1 2">
    <name type="scientific">Prochlorococcus marinus (strain NATL1A)</name>
    <dbReference type="NCBI Taxonomy" id="167555"/>
    <lineage>
        <taxon>Bacteria</taxon>
        <taxon>Bacillati</taxon>
        <taxon>Cyanobacteriota</taxon>
        <taxon>Cyanophyceae</taxon>
        <taxon>Synechococcales</taxon>
        <taxon>Prochlorococcaceae</taxon>
        <taxon>Prochlorococcus</taxon>
    </lineage>
</organism>
<dbReference type="KEGG" id="pme:NATL1_14511"/>
<dbReference type="Proteomes" id="UP000002592">
    <property type="component" value="Chromosome"/>
</dbReference>
<accession>A2C3E9</accession>
<dbReference type="EMBL" id="CP000553">
    <property type="protein sequence ID" value="ABM76009.1"/>
    <property type="molecule type" value="Genomic_DNA"/>
</dbReference>
<protein>
    <submittedName>
        <fullName evidence="1">Uncharacterized protein</fullName>
    </submittedName>
</protein>
<evidence type="ECO:0000313" key="2">
    <source>
        <dbReference type="Proteomes" id="UP000002592"/>
    </source>
</evidence>
<sequence length="30" mass="3136">MIKNYPLLPFLIFAGALVSTATIGLPVFAG</sequence>
<reference evidence="2" key="1">
    <citation type="journal article" date="2007" name="PLoS Genet.">
        <title>Patterns and implications of gene gain and loss in the evolution of Prochlorococcus.</title>
        <authorList>
            <person name="Kettler G.C."/>
            <person name="Martiny A.C."/>
            <person name="Huang K."/>
            <person name="Zucker J."/>
            <person name="Coleman M.L."/>
            <person name="Rodrigue S."/>
            <person name="Chen F."/>
            <person name="Lapidus A."/>
            <person name="Ferriera S."/>
            <person name="Johnson J."/>
            <person name="Steglich C."/>
            <person name="Church G.M."/>
            <person name="Richardson P."/>
            <person name="Chisholm S.W."/>
        </authorList>
    </citation>
    <scope>NUCLEOTIDE SEQUENCE [LARGE SCALE GENOMIC DNA]</scope>
    <source>
        <strain evidence="2">NATL1A</strain>
    </source>
</reference>
<evidence type="ECO:0000313" key="1">
    <source>
        <dbReference type="EMBL" id="ABM76009.1"/>
    </source>
</evidence>
<name>A2C3E9_PROM1</name>